<protein>
    <submittedName>
        <fullName evidence="1">Uncharacterized protein</fullName>
    </submittedName>
</protein>
<dbReference type="RefSeq" id="WP_044773616.1">
    <property type="nucleotide sequence ID" value="NZ_CEFG01000004.1"/>
</dbReference>
<dbReference type="AlphaFoldDB" id="A0A0Z8FC35"/>
<reference evidence="1 2" key="1">
    <citation type="submission" date="2016-02" db="EMBL/GenBank/DDBJ databases">
        <authorList>
            <consortium name="Pathogen Informatics"/>
        </authorList>
    </citation>
    <scope>NUCLEOTIDE SEQUENCE [LARGE SCALE GENOMIC DNA]</scope>
    <source>
        <strain evidence="1 2">LSS54</strain>
    </source>
</reference>
<proteinExistence type="predicted"/>
<gene>
    <name evidence="1" type="ORF">ERS132416_00584</name>
</gene>
<name>A0A0Z8FC35_STRSU</name>
<dbReference type="Proteomes" id="UP000073494">
    <property type="component" value="Unassembled WGS sequence"/>
</dbReference>
<dbReference type="EMBL" id="FIHD01000007">
    <property type="protein sequence ID" value="CYU77530.1"/>
    <property type="molecule type" value="Genomic_DNA"/>
</dbReference>
<sequence>MSQVNYIVYTDGFNELDDYFFKELEGSDNVKIVKKNTIIKNLLLQKIFKIHTSFKLNNIVTLPFQNLWYKKLFKKCDNDNPTIYIFFSSWYYPKFFNYIKMKNKKSKIVMYFGDTVESKKKVIKALDIDKLKNEVDLVLSYNEADVNKYKLIYLPMCYSKVNNNIDRISNEKQFDIIFIGASRNRFNDIVTIYEKIKKSNLKYFFYVVNSHKEKFVTKDPNFILTNSPMSYREYLGYVFNAKWLIEILDSGTKGTTLRFWDAVMYNKGLITNNKEIKKSPFFNSNSIIVESNFDELDFNMINITQNIDYKYSGENSPVKFLEAISDMLFKF</sequence>
<evidence type="ECO:0000313" key="2">
    <source>
        <dbReference type="Proteomes" id="UP000073494"/>
    </source>
</evidence>
<evidence type="ECO:0000313" key="1">
    <source>
        <dbReference type="EMBL" id="CYU77530.1"/>
    </source>
</evidence>
<organism evidence="1 2">
    <name type="scientific">Streptococcus suis</name>
    <dbReference type="NCBI Taxonomy" id="1307"/>
    <lineage>
        <taxon>Bacteria</taxon>
        <taxon>Bacillati</taxon>
        <taxon>Bacillota</taxon>
        <taxon>Bacilli</taxon>
        <taxon>Lactobacillales</taxon>
        <taxon>Streptococcaceae</taxon>
        <taxon>Streptococcus</taxon>
    </lineage>
</organism>
<accession>A0A0Z8FC35</accession>